<name>A0A137PD33_CONC2</name>
<dbReference type="InterPro" id="IPR017452">
    <property type="entry name" value="GPCR_Rhodpsn_7TM"/>
</dbReference>
<comment type="subcellular location">
    <subcellularLocation>
        <location evidence="1">Membrane</location>
    </subcellularLocation>
</comment>
<feature type="transmembrane region" description="Helical" evidence="5">
    <location>
        <begin position="157"/>
        <end position="180"/>
    </location>
</feature>
<evidence type="ECO:0000256" key="1">
    <source>
        <dbReference type="ARBA" id="ARBA00004370"/>
    </source>
</evidence>
<keyword evidence="3 5" id="KW-1133">Transmembrane helix</keyword>
<evidence type="ECO:0000256" key="4">
    <source>
        <dbReference type="ARBA" id="ARBA00023136"/>
    </source>
</evidence>
<proteinExistence type="predicted"/>
<evidence type="ECO:0000256" key="5">
    <source>
        <dbReference type="SAM" id="Phobius"/>
    </source>
</evidence>
<feature type="domain" description="G-protein coupled receptors family 1 profile" evidence="6">
    <location>
        <begin position="11"/>
        <end position="234"/>
    </location>
</feature>
<feature type="transmembrane region" description="Helical" evidence="5">
    <location>
        <begin position="6"/>
        <end position="23"/>
    </location>
</feature>
<dbReference type="Proteomes" id="UP000070444">
    <property type="component" value="Unassembled WGS sequence"/>
</dbReference>
<feature type="transmembrane region" description="Helical" evidence="5">
    <location>
        <begin position="213"/>
        <end position="233"/>
    </location>
</feature>
<dbReference type="GO" id="GO:0016020">
    <property type="term" value="C:membrane"/>
    <property type="evidence" value="ECO:0007669"/>
    <property type="project" value="UniProtKB-SubCell"/>
</dbReference>
<keyword evidence="8" id="KW-1185">Reference proteome</keyword>
<protein>
    <recommendedName>
        <fullName evidence="6">G-protein coupled receptors family 1 profile domain-containing protein</fullName>
    </recommendedName>
</protein>
<gene>
    <name evidence="7" type="ORF">CONCODRAFT_125119</name>
</gene>
<dbReference type="Gene3D" id="1.20.1070.10">
    <property type="entry name" value="Rhodopsin 7-helix transmembrane proteins"/>
    <property type="match status" value="1"/>
</dbReference>
<dbReference type="EMBL" id="KQ964445">
    <property type="protein sequence ID" value="KXN72882.1"/>
    <property type="molecule type" value="Genomic_DNA"/>
</dbReference>
<feature type="transmembrane region" description="Helical" evidence="5">
    <location>
        <begin position="35"/>
        <end position="56"/>
    </location>
</feature>
<dbReference type="PROSITE" id="PS50262">
    <property type="entry name" value="G_PROTEIN_RECEP_F1_2"/>
    <property type="match status" value="1"/>
</dbReference>
<dbReference type="AlphaFoldDB" id="A0A137PD33"/>
<evidence type="ECO:0000256" key="2">
    <source>
        <dbReference type="ARBA" id="ARBA00022692"/>
    </source>
</evidence>
<feature type="transmembrane region" description="Helical" evidence="5">
    <location>
        <begin position="108"/>
        <end position="130"/>
    </location>
</feature>
<evidence type="ECO:0000256" key="3">
    <source>
        <dbReference type="ARBA" id="ARBA00022989"/>
    </source>
</evidence>
<evidence type="ECO:0000313" key="7">
    <source>
        <dbReference type="EMBL" id="KXN72882.1"/>
    </source>
</evidence>
<dbReference type="SUPFAM" id="SSF81321">
    <property type="entry name" value="Family A G protein-coupled receptor-like"/>
    <property type="match status" value="1"/>
</dbReference>
<feature type="transmembrane region" description="Helical" evidence="5">
    <location>
        <begin position="76"/>
        <end position="101"/>
    </location>
</feature>
<accession>A0A137PD33</accession>
<evidence type="ECO:0000259" key="6">
    <source>
        <dbReference type="PROSITE" id="PS50262"/>
    </source>
</evidence>
<organism evidence="7 8">
    <name type="scientific">Conidiobolus coronatus (strain ATCC 28846 / CBS 209.66 / NRRL 28638)</name>
    <name type="common">Delacroixia coronata</name>
    <dbReference type="NCBI Taxonomy" id="796925"/>
    <lineage>
        <taxon>Eukaryota</taxon>
        <taxon>Fungi</taxon>
        <taxon>Fungi incertae sedis</taxon>
        <taxon>Zoopagomycota</taxon>
        <taxon>Entomophthoromycotina</taxon>
        <taxon>Entomophthoromycetes</taxon>
        <taxon>Entomophthorales</taxon>
        <taxon>Ancylistaceae</taxon>
        <taxon>Conidiobolus</taxon>
    </lineage>
</organism>
<keyword evidence="4 5" id="KW-0472">Membrane</keyword>
<sequence>MLILSIFGLILNLLVIYILLIRIRILKIDTILSNLITVLDIASALSLITRIIWKWSTAGNDDLYNNEIFCKASGTIFFASTLSSFDIVSVLGLIRCLIIVFKLKFKSIYWSALLALILCFNWLGAIFLNWNFSEISWGNFCKYQEDLDNGGGAFGPIISIKAVIMVIIVCLSYTLIFRFYGIYYDKMKRSSSQSDCNLLHEIKTQKSITSLKLLGLIFSYIIIYLPKIIIFILY</sequence>
<keyword evidence="2 5" id="KW-0812">Transmembrane</keyword>
<reference evidence="7 8" key="1">
    <citation type="journal article" date="2015" name="Genome Biol. Evol.">
        <title>Phylogenomic analyses indicate that early fungi evolved digesting cell walls of algal ancestors of land plants.</title>
        <authorList>
            <person name="Chang Y."/>
            <person name="Wang S."/>
            <person name="Sekimoto S."/>
            <person name="Aerts A.L."/>
            <person name="Choi C."/>
            <person name="Clum A."/>
            <person name="LaButti K.M."/>
            <person name="Lindquist E.A."/>
            <person name="Yee Ngan C."/>
            <person name="Ohm R.A."/>
            <person name="Salamov A.A."/>
            <person name="Grigoriev I.V."/>
            <person name="Spatafora J.W."/>
            <person name="Berbee M.L."/>
        </authorList>
    </citation>
    <scope>NUCLEOTIDE SEQUENCE [LARGE SCALE GENOMIC DNA]</scope>
    <source>
        <strain evidence="7 8">NRRL 28638</strain>
    </source>
</reference>
<evidence type="ECO:0000313" key="8">
    <source>
        <dbReference type="Proteomes" id="UP000070444"/>
    </source>
</evidence>